<gene>
    <name evidence="5" type="primary">trxB_1</name>
    <name evidence="5" type="ORF">DSM112329_00825</name>
</gene>
<dbReference type="PANTHER" id="PTHR48105">
    <property type="entry name" value="THIOREDOXIN REDUCTASE 1-RELATED-RELATED"/>
    <property type="match status" value="1"/>
</dbReference>
<evidence type="ECO:0000256" key="2">
    <source>
        <dbReference type="ARBA" id="ARBA00023002"/>
    </source>
</evidence>
<dbReference type="Pfam" id="PF07992">
    <property type="entry name" value="Pyr_redox_2"/>
    <property type="match status" value="1"/>
</dbReference>
<dbReference type="PRINTS" id="PR00469">
    <property type="entry name" value="PNDRDTASEII"/>
</dbReference>
<name>A0AAU7AQN3_9ACTN</name>
<organism evidence="5">
    <name type="scientific">Paraconexibacter sp. AEG42_29</name>
    <dbReference type="NCBI Taxonomy" id="2997339"/>
    <lineage>
        <taxon>Bacteria</taxon>
        <taxon>Bacillati</taxon>
        <taxon>Actinomycetota</taxon>
        <taxon>Thermoleophilia</taxon>
        <taxon>Solirubrobacterales</taxon>
        <taxon>Paraconexibacteraceae</taxon>
        <taxon>Paraconexibacter</taxon>
    </lineage>
</organism>
<accession>A0AAU7AQN3</accession>
<dbReference type="InterPro" id="IPR023753">
    <property type="entry name" value="FAD/NAD-binding_dom"/>
</dbReference>
<dbReference type="RefSeq" id="WP_354700546.1">
    <property type="nucleotide sequence ID" value="NZ_CP114014.1"/>
</dbReference>
<feature type="domain" description="FAD/NAD(P)-binding" evidence="4">
    <location>
        <begin position="10"/>
        <end position="294"/>
    </location>
</feature>
<sequence>METDPDQTWECVIVGGGAAGLSAALVLGRARRRTLLVDAGRQSNLAAHGIGGLLGHDTRPAPDLYAAGHTELAAYPTVEVRRGEVVHGRRVPGAGFALDLADGRSVTARRVLLATGMDYRPPALAGLPPLWGRSVFHCPFCHGWEVRDQPLAVLDRGDTGAQRAVLLGAWSADVTLLTDGPPGLDDARAAQLAAAGVTVDDRHVAALRGDGDTLRAAVFADGAERPLGGLLVPVTLHQRTALAHELGAAIAPPGHLSAETVQVDALSATSVAGLHAAGDLCGQMPTVANAIAAGASAAAMIVHGLMAEAAAAAAETSPAGVG</sequence>
<dbReference type="EC" id="1.8.1.9" evidence="5"/>
<evidence type="ECO:0000256" key="1">
    <source>
        <dbReference type="ARBA" id="ARBA00022630"/>
    </source>
</evidence>
<dbReference type="AlphaFoldDB" id="A0AAU7AQN3"/>
<keyword evidence="2 5" id="KW-0560">Oxidoreductase</keyword>
<dbReference type="PRINTS" id="PR00368">
    <property type="entry name" value="FADPNR"/>
</dbReference>
<reference evidence="5" key="1">
    <citation type="submission" date="2022-12" db="EMBL/GenBank/DDBJ databases">
        <title>Paraconexibacter alkalitolerans sp. nov. and Baekduia alba sp. nov., isolated from soil and emended description of the genera Paraconexibacter (Chun et al., 2020) and Baekduia (An et al., 2020).</title>
        <authorList>
            <person name="Vieira S."/>
            <person name="Huber K.J."/>
            <person name="Geppert A."/>
            <person name="Wolf J."/>
            <person name="Neumann-Schaal M."/>
            <person name="Muesken M."/>
            <person name="Overmann J."/>
        </authorList>
    </citation>
    <scope>NUCLEOTIDE SEQUENCE</scope>
    <source>
        <strain evidence="5">AEG42_29</strain>
    </source>
</reference>
<evidence type="ECO:0000256" key="3">
    <source>
        <dbReference type="ARBA" id="ARBA00048132"/>
    </source>
</evidence>
<protein>
    <submittedName>
        <fullName evidence="5">Thioredoxin reductase</fullName>
        <ecNumber evidence="5">1.8.1.9</ecNumber>
    </submittedName>
</protein>
<dbReference type="SUPFAM" id="SSF51905">
    <property type="entry name" value="FAD/NAD(P)-binding domain"/>
    <property type="match status" value="1"/>
</dbReference>
<dbReference type="Gene3D" id="3.50.50.60">
    <property type="entry name" value="FAD/NAD(P)-binding domain"/>
    <property type="match status" value="2"/>
</dbReference>
<dbReference type="InterPro" id="IPR050097">
    <property type="entry name" value="Ferredoxin-NADP_redctase_2"/>
</dbReference>
<dbReference type="KEGG" id="parq:DSM112329_00825"/>
<evidence type="ECO:0000259" key="4">
    <source>
        <dbReference type="Pfam" id="PF07992"/>
    </source>
</evidence>
<dbReference type="GO" id="GO:0004791">
    <property type="term" value="F:thioredoxin-disulfide reductase (NADPH) activity"/>
    <property type="evidence" value="ECO:0007669"/>
    <property type="project" value="UniProtKB-EC"/>
</dbReference>
<keyword evidence="1" id="KW-0285">Flavoprotein</keyword>
<evidence type="ECO:0000313" key="5">
    <source>
        <dbReference type="EMBL" id="XAY03999.1"/>
    </source>
</evidence>
<dbReference type="InterPro" id="IPR036188">
    <property type="entry name" value="FAD/NAD-bd_sf"/>
</dbReference>
<comment type="catalytic activity">
    <reaction evidence="3">
        <text>[thioredoxin]-dithiol + NADP(+) = [thioredoxin]-disulfide + NADPH + H(+)</text>
        <dbReference type="Rhea" id="RHEA:20345"/>
        <dbReference type="Rhea" id="RHEA-COMP:10698"/>
        <dbReference type="Rhea" id="RHEA-COMP:10700"/>
        <dbReference type="ChEBI" id="CHEBI:15378"/>
        <dbReference type="ChEBI" id="CHEBI:29950"/>
        <dbReference type="ChEBI" id="CHEBI:50058"/>
        <dbReference type="ChEBI" id="CHEBI:57783"/>
        <dbReference type="ChEBI" id="CHEBI:58349"/>
        <dbReference type="EC" id="1.8.1.9"/>
    </reaction>
</comment>
<dbReference type="EMBL" id="CP114014">
    <property type="protein sequence ID" value="XAY03999.1"/>
    <property type="molecule type" value="Genomic_DNA"/>
</dbReference>
<proteinExistence type="predicted"/>